<name>A0A653KYA3_AERVE</name>
<accession>A0A653KYA3</accession>
<reference evidence="1 2" key="1">
    <citation type="submission" date="2019-10" db="EMBL/GenBank/DDBJ databases">
        <authorList>
            <person name="Karimi E."/>
        </authorList>
    </citation>
    <scope>NUCLEOTIDE SEQUENCE [LARGE SCALE GENOMIC DNA]</scope>
    <source>
        <strain evidence="1">Aeromonas sp. 8C</strain>
    </source>
</reference>
<proteinExistence type="predicted"/>
<dbReference type="Proteomes" id="UP000439123">
    <property type="component" value="Unassembled WGS sequence"/>
</dbReference>
<evidence type="ECO:0000313" key="2">
    <source>
        <dbReference type="Proteomes" id="UP000439123"/>
    </source>
</evidence>
<dbReference type="AlphaFoldDB" id="A0A653KYA3"/>
<comment type="caution">
    <text evidence="1">The sequence shown here is derived from an EMBL/GenBank/DDBJ whole genome shotgun (WGS) entry which is preliminary data.</text>
</comment>
<dbReference type="EMBL" id="CABWLC010000008">
    <property type="protein sequence ID" value="VXA84062.1"/>
    <property type="molecule type" value="Genomic_DNA"/>
</dbReference>
<gene>
    <name evidence="1" type="ORF">AERO8C_160215</name>
</gene>
<evidence type="ECO:0000313" key="1">
    <source>
        <dbReference type="EMBL" id="VXA84062.1"/>
    </source>
</evidence>
<sequence>MTMTATSEGSQHRFRAEVTETAGWVPGDYWYTLRAVDAATSEMVEVDCGQVTITPDLINAPAGFNGRTPNQIALDDINAVLAARAGMDQDRYAINTNIGNRELWRTSIPDLLKLRDHYVRLVKREQDLACGRNPFGNTVRVRLR</sequence>
<organism evidence="1 2">
    <name type="scientific">Aeromonas veronii</name>
    <dbReference type="NCBI Taxonomy" id="654"/>
    <lineage>
        <taxon>Bacteria</taxon>
        <taxon>Pseudomonadati</taxon>
        <taxon>Pseudomonadota</taxon>
        <taxon>Gammaproteobacteria</taxon>
        <taxon>Aeromonadales</taxon>
        <taxon>Aeromonadaceae</taxon>
        <taxon>Aeromonas</taxon>
    </lineage>
</organism>
<protein>
    <submittedName>
        <fullName evidence="1">Contig_80, whole genome shotgun sequence</fullName>
    </submittedName>
</protein>